<organism evidence="1 2">
    <name type="scientific">Rhodopseudomonas palustris</name>
    <dbReference type="NCBI Taxonomy" id="1076"/>
    <lineage>
        <taxon>Bacteria</taxon>
        <taxon>Pseudomonadati</taxon>
        <taxon>Pseudomonadota</taxon>
        <taxon>Alphaproteobacteria</taxon>
        <taxon>Hyphomicrobiales</taxon>
        <taxon>Nitrobacteraceae</taxon>
        <taxon>Rhodopseudomonas</taxon>
    </lineage>
</organism>
<dbReference type="AlphaFoldDB" id="A0AAX3E3N6"/>
<dbReference type="Proteomes" id="UP001163166">
    <property type="component" value="Chromosome"/>
</dbReference>
<evidence type="ECO:0000313" key="2">
    <source>
        <dbReference type="Proteomes" id="UP001163166"/>
    </source>
</evidence>
<reference evidence="1" key="1">
    <citation type="journal article" date="2022" name="Biol. Control">
        <title>In silico genomic analysis of Rhodopseudomonas palustris strains revealed potential biocontrol agents and crop yield enhancers.</title>
        <authorList>
            <person name="Surachat K."/>
            <person name="Kantachote D."/>
            <person name="Deachamag P."/>
            <person name="Wonglapsuwan M."/>
        </authorList>
    </citation>
    <scope>NUCLEOTIDE SEQUENCE</scope>
    <source>
        <strain evidence="1">TLS06</strain>
    </source>
</reference>
<sequence>MAKLLVYRCPQNGLMTQTWLADEVVGGDRPSYEPVFCLACSQQHFISLDTGRALGDTAATVTATHGPAFPPREDRFPPRAVLQPEAASFSAPDVDAFSGFSGNQFKAY</sequence>
<evidence type="ECO:0000313" key="1">
    <source>
        <dbReference type="EMBL" id="UYO41404.1"/>
    </source>
</evidence>
<protein>
    <submittedName>
        <fullName evidence="1">Uncharacterized protein</fullName>
    </submittedName>
</protein>
<dbReference type="EMBL" id="CP076676">
    <property type="protein sequence ID" value="UYO41404.1"/>
    <property type="molecule type" value="Genomic_DNA"/>
</dbReference>
<accession>A0AAX3E3N6</accession>
<name>A0AAX3E3N6_RHOPL</name>
<gene>
    <name evidence="1" type="ORF">KQX62_08975</name>
</gene>
<proteinExistence type="predicted"/>